<evidence type="ECO:0000313" key="11">
    <source>
        <dbReference type="Proteomes" id="UP000515160"/>
    </source>
</evidence>
<keyword evidence="1" id="KW-0217">Developmental protein</keyword>
<evidence type="ECO:0000313" key="12">
    <source>
        <dbReference type="RefSeq" id="XP_051859835.1"/>
    </source>
</evidence>
<dbReference type="Pfam" id="PF00010">
    <property type="entry name" value="HLH"/>
    <property type="match status" value="1"/>
</dbReference>
<organism evidence="11 12">
    <name type="scientific">Drosophila albomicans</name>
    <name type="common">Fruit fly</name>
    <dbReference type="NCBI Taxonomy" id="7291"/>
    <lineage>
        <taxon>Eukaryota</taxon>
        <taxon>Metazoa</taxon>
        <taxon>Ecdysozoa</taxon>
        <taxon>Arthropoda</taxon>
        <taxon>Hexapoda</taxon>
        <taxon>Insecta</taxon>
        <taxon>Pterygota</taxon>
        <taxon>Neoptera</taxon>
        <taxon>Endopterygota</taxon>
        <taxon>Diptera</taxon>
        <taxon>Brachycera</taxon>
        <taxon>Muscomorpha</taxon>
        <taxon>Ephydroidea</taxon>
        <taxon>Drosophilidae</taxon>
        <taxon>Drosophila</taxon>
    </lineage>
</organism>
<dbReference type="Proteomes" id="UP000515160">
    <property type="component" value="Chromosome 3"/>
</dbReference>
<evidence type="ECO:0000256" key="6">
    <source>
        <dbReference type="ARBA" id="ARBA00023242"/>
    </source>
</evidence>
<name>A0A9C6SPV2_DROAB</name>
<feature type="compositionally biased region" description="Basic residues" evidence="9">
    <location>
        <begin position="431"/>
        <end position="441"/>
    </location>
</feature>
<evidence type="ECO:0000259" key="10">
    <source>
        <dbReference type="PROSITE" id="PS50888"/>
    </source>
</evidence>
<dbReference type="PANTHER" id="PTHR23349:SF50">
    <property type="entry name" value="PROTEIN TWIST"/>
    <property type="match status" value="1"/>
</dbReference>
<dbReference type="AlphaFoldDB" id="A0A9C6SPV2"/>
<evidence type="ECO:0000256" key="8">
    <source>
        <dbReference type="ARBA" id="ARBA00072365"/>
    </source>
</evidence>
<evidence type="ECO:0000256" key="5">
    <source>
        <dbReference type="ARBA" id="ARBA00023163"/>
    </source>
</evidence>
<feature type="compositionally biased region" description="Low complexity" evidence="9">
    <location>
        <begin position="281"/>
        <end position="301"/>
    </location>
</feature>
<comment type="function">
    <text evidence="7">Involved in the establishment and dorsoventral patterning of germ layers in the embryo.</text>
</comment>
<evidence type="ECO:0000256" key="4">
    <source>
        <dbReference type="ARBA" id="ARBA00023125"/>
    </source>
</evidence>
<dbReference type="InterPro" id="IPR015789">
    <property type="entry name" value="Twist-rel_bHLH"/>
</dbReference>
<evidence type="ECO:0000256" key="1">
    <source>
        <dbReference type="ARBA" id="ARBA00022473"/>
    </source>
</evidence>
<dbReference type="SUPFAM" id="SSF47459">
    <property type="entry name" value="HLH, helix-loop-helix DNA-binding domain"/>
    <property type="match status" value="1"/>
</dbReference>
<sequence length="581" mass="65380">MSAAQNIDLSNGRQDHASVVFRHCRCAHISQIALRKQITVKRYYMQVLNSKQRKQDEIEYQTMSARSVSPKVLLDISYKPTLPNIMELQHNVIKLIQVEQQAYIQSLEQPNGHYMPHQTHQQHQQQQQQQYAPLPSLAPNAADYAAYGITELEDTDYNIPSNEVLSTSSNHSAQSSLELNNNQNNFEQQSQQQQQPQQQQQQQTTAATGVVAVAAAAQIPHGYILNEHGKRARSSSDYDCQTDSLTMQPEHKKLLQQQQQQQQHQLYVDYLPTTVDEVAAAQTQTQSQTQAATHNSCVSPHSHSHSHFDFAADEDMQEHKPNIFKYGVYPQAIAQQQQQQQQQQQPQQQQLHFQNSYRPGQNYDAYEPANSLNGSAYSSSDRDDMEYARQTALSSVGGYAKEEDMEGLSPACLGDDSSLLDAVDASGKAFRKPRRRLKRKPSKSEETDEFSNQRVMANVRERQRTQSLNDAFKALQQIIPTLPSDKLSKIQTLKLATRYIDFLCRMLSSSDISLLKALEAQSSTVTTGYGNASTLLSAANGAEADLKCLRKANGAPIIPPEKLSYLFGVWRMEGDAQHQKA</sequence>
<dbReference type="CDD" id="cd11464">
    <property type="entry name" value="bHLH_TS_TWIST"/>
    <property type="match status" value="1"/>
</dbReference>
<evidence type="ECO:0000256" key="7">
    <source>
        <dbReference type="ARBA" id="ARBA00059086"/>
    </source>
</evidence>
<protein>
    <recommendedName>
        <fullName evidence="8">Protein twist</fullName>
    </recommendedName>
</protein>
<evidence type="ECO:0000256" key="9">
    <source>
        <dbReference type="SAM" id="MobiDB-lite"/>
    </source>
</evidence>
<gene>
    <name evidence="12 13" type="primary">LOC117568053</name>
</gene>
<dbReference type="GeneID" id="117568053"/>
<evidence type="ECO:0000256" key="2">
    <source>
        <dbReference type="ARBA" id="ARBA00022782"/>
    </source>
</evidence>
<reference evidence="12 13" key="1">
    <citation type="submission" date="2025-04" db="UniProtKB">
        <authorList>
            <consortium name="RefSeq"/>
        </authorList>
    </citation>
    <scope>IDENTIFICATION</scope>
    <source>
        <strain evidence="12 13">15112-1751.03</strain>
        <tissue evidence="12 13">Whole Adult</tissue>
    </source>
</reference>
<dbReference type="FunFam" id="4.10.280.10:FF:000030">
    <property type="entry name" value="Twist transcription factor"/>
    <property type="match status" value="1"/>
</dbReference>
<feature type="domain" description="BHLH" evidence="10">
    <location>
        <begin position="452"/>
        <end position="503"/>
    </location>
</feature>
<dbReference type="PANTHER" id="PTHR23349">
    <property type="entry name" value="BASIC HELIX-LOOP-HELIX TRANSCRIPTION FACTOR, TWIST"/>
    <property type="match status" value="1"/>
</dbReference>
<dbReference type="PROSITE" id="PS50888">
    <property type="entry name" value="BHLH"/>
    <property type="match status" value="1"/>
</dbReference>
<feature type="region of interest" description="Disordered" evidence="9">
    <location>
        <begin position="358"/>
        <end position="384"/>
    </location>
</feature>
<dbReference type="SMART" id="SM00353">
    <property type="entry name" value="HLH"/>
    <property type="match status" value="1"/>
</dbReference>
<dbReference type="InterPro" id="IPR036638">
    <property type="entry name" value="HLH_DNA-bd_sf"/>
</dbReference>
<dbReference type="GO" id="GO:0000981">
    <property type="term" value="F:DNA-binding transcription factor activity, RNA polymerase II-specific"/>
    <property type="evidence" value="ECO:0007669"/>
    <property type="project" value="TreeGrafter"/>
</dbReference>
<dbReference type="Gene3D" id="4.10.280.10">
    <property type="entry name" value="Helix-loop-helix DNA-binding domain"/>
    <property type="match status" value="1"/>
</dbReference>
<evidence type="ECO:0000313" key="13">
    <source>
        <dbReference type="RefSeq" id="XP_051859836.1"/>
    </source>
</evidence>
<dbReference type="GO" id="GO:0046983">
    <property type="term" value="F:protein dimerization activity"/>
    <property type="evidence" value="ECO:0007669"/>
    <property type="project" value="InterPro"/>
</dbReference>
<keyword evidence="5" id="KW-0804">Transcription</keyword>
<keyword evidence="11" id="KW-1185">Reference proteome</keyword>
<dbReference type="GO" id="GO:0000977">
    <property type="term" value="F:RNA polymerase II transcription regulatory region sequence-specific DNA binding"/>
    <property type="evidence" value="ECO:0007669"/>
    <property type="project" value="TreeGrafter"/>
</dbReference>
<dbReference type="RefSeq" id="XP_051859835.1">
    <property type="nucleotide sequence ID" value="XM_052003875.1"/>
</dbReference>
<dbReference type="InterPro" id="IPR050283">
    <property type="entry name" value="E-box_TF_Regulators"/>
</dbReference>
<feature type="region of interest" description="Disordered" evidence="9">
    <location>
        <begin position="431"/>
        <end position="452"/>
    </location>
</feature>
<feature type="region of interest" description="Disordered" evidence="9">
    <location>
        <begin position="111"/>
        <end position="131"/>
    </location>
</feature>
<feature type="compositionally biased region" description="Polar residues" evidence="9">
    <location>
        <begin position="370"/>
        <end position="379"/>
    </location>
</feature>
<accession>A0A9C6SPV2</accession>
<keyword evidence="4" id="KW-0238">DNA-binding</keyword>
<dbReference type="OrthoDB" id="8583783at2759"/>
<evidence type="ECO:0000256" key="3">
    <source>
        <dbReference type="ARBA" id="ARBA00023015"/>
    </source>
</evidence>
<keyword evidence="6" id="KW-0539">Nucleus</keyword>
<feature type="region of interest" description="Disordered" evidence="9">
    <location>
        <begin position="281"/>
        <end position="306"/>
    </location>
</feature>
<dbReference type="GO" id="GO:0030154">
    <property type="term" value="P:cell differentiation"/>
    <property type="evidence" value="ECO:0007669"/>
    <property type="project" value="UniProtKB-KW"/>
</dbReference>
<dbReference type="RefSeq" id="XP_051859836.1">
    <property type="nucleotide sequence ID" value="XM_052003876.1"/>
</dbReference>
<proteinExistence type="predicted"/>
<feature type="compositionally biased region" description="Low complexity" evidence="9">
    <location>
        <begin position="117"/>
        <end position="130"/>
    </location>
</feature>
<keyword evidence="3" id="KW-0805">Transcription regulation</keyword>
<keyword evidence="2" id="KW-0221">Differentiation</keyword>
<dbReference type="InterPro" id="IPR011598">
    <property type="entry name" value="bHLH_dom"/>
</dbReference>